<keyword evidence="8" id="KW-0862">Zinc</keyword>
<dbReference type="InterPro" id="IPR007080">
    <property type="entry name" value="RNA_pol_Rpb1_1"/>
</dbReference>
<reference evidence="11" key="2">
    <citation type="submission" date="2014-04" db="EMBL/GenBank/DDBJ databases">
        <authorList>
            <person name="Hsu CY."/>
            <person name="Wu CS."/>
            <person name="Chaw SM."/>
        </authorList>
    </citation>
    <scope>NUCLEOTIDE SEQUENCE</scope>
</reference>
<dbReference type="GO" id="GO:0000287">
    <property type="term" value="F:magnesium ion binding"/>
    <property type="evidence" value="ECO:0007669"/>
    <property type="project" value="UniProtKB-UniRule"/>
</dbReference>
<dbReference type="AlphaFoldDB" id="A0A090BDF4"/>
<dbReference type="Gene3D" id="4.10.860.120">
    <property type="entry name" value="RNA polymerase II, clamp domain"/>
    <property type="match status" value="1"/>
</dbReference>
<dbReference type="GO" id="GO:0008270">
    <property type="term" value="F:zinc ion binding"/>
    <property type="evidence" value="ECO:0007669"/>
    <property type="project" value="UniProtKB-UniRule"/>
</dbReference>
<feature type="binding site" evidence="8">
    <location>
        <position position="529"/>
    </location>
    <ligand>
        <name>Mg(2+)</name>
        <dbReference type="ChEBI" id="CHEBI:18420"/>
    </ligand>
</feature>
<dbReference type="EMBL" id="AP014574">
    <property type="protein sequence ID" value="BAP47721.1"/>
    <property type="molecule type" value="Genomic_DNA"/>
</dbReference>
<dbReference type="Pfam" id="PF00623">
    <property type="entry name" value="RNA_pol_Rpb1_2"/>
    <property type="match status" value="2"/>
</dbReference>
<sequence>MSDQDKHQQLRIGLVSPEQILAWSERILPNGERVGEVTTDYTLDYKTYEPERDGLFCEKIFGPKKRGVCACGKSRAIENEKENHKSNFCAQCGVELIVDSRIRRYRMGYIKLACPVVHIWYFKRRPSYIADILDKTRKELEDPVYCDEGGKKNPGITYPNVYITRSITNKPTSLRFQGSFKYEHQSWPEIIAYYLSWDFGLFQEREIATGGKAIRDQLAGLDLQIILDRSYMEWKRLDEIISILFTGTTNTKKDVVFDKGLKKMYDKLNEQELQKLRRRKDLLVRRMRLAKYFIQANIEPQWMVLCLLPVLPPDLRPMFQLDEVGLISSDLNELYQTVIRRNNLLIHLIKNTNVFVMPDLLTDQKKLVQEAVDALLDNGIGGQPVRDSHDRPYKSFSDFIQGKEGRFRENLLGKRVDYSGRSVIVVGPLLSLYQCGLPREIAIELFQAFLIRDLIERQIAPNLRAAKSLIRDRGPIIWNVLKQIMQRHPILLNRAPTLHRLGIQAFIPILIEERAIRLHPLVCAGFNADFDGDQMAVHVPLSMEAQVEARLLMFSHLNLISPTIGYPICIPTQDMLLGLYRSTLQKNQGIYENRYHPDNSKKKIISPSFSSYDDALRAYQQKRIDLDSPLWLRWGRDIDIPIINSVNREVPIEVQYESLGTFYEIHEHFRIRKGRMGEILNKYIRTTVGRTRFNREIEEAIKGLWAYDIRQEMSLFRI</sequence>
<evidence type="ECO:0000256" key="9">
    <source>
        <dbReference type="RuleBase" id="RU004279"/>
    </source>
</evidence>
<keyword evidence="4 8" id="KW-0808">Transferase</keyword>
<dbReference type="Gene3D" id="1.10.40.90">
    <property type="match status" value="1"/>
</dbReference>
<geneLocation type="chloroplast" evidence="11"/>
<comment type="function">
    <text evidence="1 8 9">DNA-dependent RNA polymerase catalyzes the transcription of DNA into RNA using the four ribonucleoside triphosphates as substrates.</text>
</comment>
<dbReference type="EC" id="2.7.7.6" evidence="8"/>
<feature type="binding site" evidence="8">
    <location>
        <position position="531"/>
    </location>
    <ligand>
        <name>Mg(2+)</name>
        <dbReference type="ChEBI" id="CHEBI:18420"/>
    </ligand>
</feature>
<dbReference type="GO" id="GO:0003899">
    <property type="term" value="F:DNA-directed RNA polymerase activity"/>
    <property type="evidence" value="ECO:0007669"/>
    <property type="project" value="UniProtKB-UniRule"/>
</dbReference>
<dbReference type="SMART" id="SM00663">
    <property type="entry name" value="RPOLA_N"/>
    <property type="match status" value="1"/>
</dbReference>
<keyword evidence="11" id="KW-0150">Chloroplast</keyword>
<feature type="binding site" evidence="8">
    <location>
        <position position="89"/>
    </location>
    <ligand>
        <name>Zn(2+)</name>
        <dbReference type="ChEBI" id="CHEBI:29105"/>
    </ligand>
</feature>
<keyword evidence="11" id="KW-0934">Plastid</keyword>
<evidence type="ECO:0000259" key="10">
    <source>
        <dbReference type="SMART" id="SM00663"/>
    </source>
</evidence>
<comment type="catalytic activity">
    <reaction evidence="7 8 9">
        <text>RNA(n) + a ribonucleoside 5'-triphosphate = RNA(n+1) + diphosphate</text>
        <dbReference type="Rhea" id="RHEA:21248"/>
        <dbReference type="Rhea" id="RHEA-COMP:14527"/>
        <dbReference type="Rhea" id="RHEA-COMP:17342"/>
        <dbReference type="ChEBI" id="CHEBI:33019"/>
        <dbReference type="ChEBI" id="CHEBI:61557"/>
        <dbReference type="ChEBI" id="CHEBI:140395"/>
        <dbReference type="EC" id="2.7.7.6"/>
    </reaction>
</comment>
<evidence type="ECO:0000256" key="6">
    <source>
        <dbReference type="ARBA" id="ARBA00023163"/>
    </source>
</evidence>
<accession>A0A090BDF4</accession>
<dbReference type="RefSeq" id="YP_009059731.1">
    <property type="nucleotide sequence ID" value="NC_024945.1"/>
</dbReference>
<keyword evidence="5 8" id="KW-0548">Nucleotidyltransferase</keyword>
<dbReference type="GO" id="GO:0000428">
    <property type="term" value="C:DNA-directed RNA polymerase complex"/>
    <property type="evidence" value="ECO:0007669"/>
    <property type="project" value="UniProtKB-KW"/>
</dbReference>
<evidence type="ECO:0000256" key="8">
    <source>
        <dbReference type="HAMAP-Rule" id="MF_01323"/>
    </source>
</evidence>
<dbReference type="GO" id="GO:0009507">
    <property type="term" value="C:chloroplast"/>
    <property type="evidence" value="ECO:0007669"/>
    <property type="project" value="UniProtKB-SubCell"/>
</dbReference>
<feature type="binding site" evidence="8">
    <location>
        <position position="92"/>
    </location>
    <ligand>
        <name>Zn(2+)</name>
        <dbReference type="ChEBI" id="CHEBI:29105"/>
    </ligand>
</feature>
<keyword evidence="8" id="KW-0479">Metal-binding</keyword>
<dbReference type="Pfam" id="PF04997">
    <property type="entry name" value="RNA_pol_Rpb1_1"/>
    <property type="match status" value="1"/>
</dbReference>
<feature type="binding site" evidence="8">
    <location>
        <position position="533"/>
    </location>
    <ligand>
        <name>Mg(2+)</name>
        <dbReference type="ChEBI" id="CHEBI:18420"/>
    </ligand>
</feature>
<keyword evidence="3 8" id="KW-0240">DNA-directed RNA polymerase</keyword>
<comment type="subcellular location">
    <subcellularLocation>
        <location evidence="8">Plastid</location>
        <location evidence="8">Chloroplast</location>
    </subcellularLocation>
</comment>
<name>A0A090BDF4_9CONI</name>
<dbReference type="InterPro" id="IPR034678">
    <property type="entry name" value="RNApol_RpoC1"/>
</dbReference>
<comment type="subunit">
    <text evidence="8">In plastids the minimal PEP RNA polymerase catalytic core is composed of four subunits: alpha, beta, beta', and beta''. When a (nuclear-encoded) sigma factor is associated with the core the holoenzyme is formed, which can initiate transcription.</text>
</comment>
<dbReference type="InterPro" id="IPR006592">
    <property type="entry name" value="RNA_pol_N"/>
</dbReference>
<dbReference type="HAMAP" id="MF_01323">
    <property type="entry name" value="RNApol_bact_RpoC1"/>
    <property type="match status" value="1"/>
</dbReference>
<dbReference type="InterPro" id="IPR045867">
    <property type="entry name" value="DNA-dir_RpoC_beta_prime"/>
</dbReference>
<proteinExistence type="inferred from homology"/>
<reference evidence="11" key="1">
    <citation type="journal article" date="2014" name="Genome Biol. Evol.">
        <title>Ancient nuclear plastid DNA in the yew family (taxaceae).</title>
        <authorList>
            <person name="Hsu C.-Y."/>
            <person name="Wu C.-S."/>
            <person name="Chaw S.-M."/>
        </authorList>
    </citation>
    <scope>NUCLEOTIDE SEQUENCE</scope>
</reference>
<dbReference type="GeneID" id="20466305"/>
<evidence type="ECO:0000256" key="7">
    <source>
        <dbReference type="ARBA" id="ARBA00048552"/>
    </source>
</evidence>
<evidence type="ECO:0000256" key="2">
    <source>
        <dbReference type="ARBA" id="ARBA00007207"/>
    </source>
</evidence>
<dbReference type="SUPFAM" id="SSF64484">
    <property type="entry name" value="beta and beta-prime subunits of DNA dependent RNA-polymerase"/>
    <property type="match status" value="1"/>
</dbReference>
<dbReference type="Gene3D" id="2.40.40.20">
    <property type="match status" value="1"/>
</dbReference>
<organism evidence="11">
    <name type="scientific">Amentotaxus formosana</name>
    <dbReference type="NCBI Taxonomy" id="50176"/>
    <lineage>
        <taxon>Eukaryota</taxon>
        <taxon>Viridiplantae</taxon>
        <taxon>Streptophyta</taxon>
        <taxon>Embryophyta</taxon>
        <taxon>Tracheophyta</taxon>
        <taxon>Spermatophyta</taxon>
        <taxon>Pinopsida</taxon>
        <taxon>Pinidae</taxon>
        <taxon>Conifers II</taxon>
        <taxon>Cupressales</taxon>
        <taxon>Taxaceae</taxon>
        <taxon>Amentotaxus</taxon>
    </lineage>
</organism>
<dbReference type="PANTHER" id="PTHR19376:SF54">
    <property type="entry name" value="DNA-DIRECTED RNA POLYMERASE SUBUNIT BETA"/>
    <property type="match status" value="1"/>
</dbReference>
<dbReference type="GO" id="GO:0006351">
    <property type="term" value="P:DNA-templated transcription"/>
    <property type="evidence" value="ECO:0007669"/>
    <property type="project" value="UniProtKB-UniRule"/>
</dbReference>
<evidence type="ECO:0000256" key="4">
    <source>
        <dbReference type="ARBA" id="ARBA00022679"/>
    </source>
</evidence>
<dbReference type="InterPro" id="IPR000722">
    <property type="entry name" value="RNA_pol_asu"/>
</dbReference>
<dbReference type="PANTHER" id="PTHR19376">
    <property type="entry name" value="DNA-DIRECTED RNA POLYMERASE"/>
    <property type="match status" value="1"/>
</dbReference>
<evidence type="ECO:0000256" key="3">
    <source>
        <dbReference type="ARBA" id="ARBA00022478"/>
    </source>
</evidence>
<keyword evidence="6 8" id="KW-0804">Transcription</keyword>
<feature type="binding site" evidence="8">
    <location>
        <position position="71"/>
    </location>
    <ligand>
        <name>Zn(2+)</name>
        <dbReference type="ChEBI" id="CHEBI:29105"/>
    </ligand>
</feature>
<gene>
    <name evidence="8 11" type="primary">rpoC1</name>
</gene>
<keyword evidence="8" id="KW-0460">Magnesium</keyword>
<dbReference type="InterPro" id="IPR044893">
    <property type="entry name" value="RNA_pol_Rpb1_clamp_domain"/>
</dbReference>
<dbReference type="GO" id="GO:0003677">
    <property type="term" value="F:DNA binding"/>
    <property type="evidence" value="ECO:0007669"/>
    <property type="project" value="UniProtKB-UniRule"/>
</dbReference>
<protein>
    <recommendedName>
        <fullName evidence="8">DNA-directed RNA polymerase subunit beta'</fullName>
        <ecNumber evidence="8">2.7.7.6</ecNumber>
    </recommendedName>
    <alternativeName>
        <fullName evidence="8">PEP</fullName>
    </alternativeName>
    <alternativeName>
        <fullName evidence="8">Plastid-encoded RNA polymerase subunit beta'</fullName>
        <shortName evidence="8">RNA polymerase subunit beta'</shortName>
    </alternativeName>
</protein>
<feature type="binding site" evidence="8">
    <location>
        <position position="69"/>
    </location>
    <ligand>
        <name>Zn(2+)</name>
        <dbReference type="ChEBI" id="CHEBI:29105"/>
    </ligand>
</feature>
<dbReference type="Gene3D" id="1.10.274.100">
    <property type="entry name" value="RNA polymerase Rpb1, domain 3"/>
    <property type="match status" value="1"/>
</dbReference>
<dbReference type="InterPro" id="IPR042102">
    <property type="entry name" value="RNA_pol_Rpb1_3_sf"/>
</dbReference>
<evidence type="ECO:0000256" key="5">
    <source>
        <dbReference type="ARBA" id="ARBA00022695"/>
    </source>
</evidence>
<feature type="domain" description="RNA polymerase N-terminal" evidence="10">
    <location>
        <begin position="301"/>
        <end position="583"/>
    </location>
</feature>
<comment type="similarity">
    <text evidence="2 8">Belongs to the RNA polymerase beta' chain family. RpoC1 subfamily.</text>
</comment>
<comment type="cofactor">
    <cofactor evidence="8">
        <name>Zn(2+)</name>
        <dbReference type="ChEBI" id="CHEBI:29105"/>
    </cofactor>
    <text evidence="8">Binds 1 Zn(2+) ion per subunit.</text>
</comment>
<comment type="cofactor">
    <cofactor evidence="8">
        <name>Mg(2+)</name>
        <dbReference type="ChEBI" id="CHEBI:18420"/>
    </cofactor>
    <text evidence="8">Binds 1 Mg(2+) ion per subunit.</text>
</comment>
<evidence type="ECO:0000313" key="11">
    <source>
        <dbReference type="EMBL" id="BAP47721.1"/>
    </source>
</evidence>
<evidence type="ECO:0000256" key="1">
    <source>
        <dbReference type="ARBA" id="ARBA00004026"/>
    </source>
</evidence>